<keyword evidence="4" id="KW-1185">Reference proteome</keyword>
<evidence type="ECO:0000313" key="4">
    <source>
        <dbReference type="Proteomes" id="UP000800040"/>
    </source>
</evidence>
<keyword evidence="2" id="KW-0812">Transmembrane</keyword>
<organism evidence="3 4">
    <name type="scientific">Decorospora gaudefroyi</name>
    <dbReference type="NCBI Taxonomy" id="184978"/>
    <lineage>
        <taxon>Eukaryota</taxon>
        <taxon>Fungi</taxon>
        <taxon>Dikarya</taxon>
        <taxon>Ascomycota</taxon>
        <taxon>Pezizomycotina</taxon>
        <taxon>Dothideomycetes</taxon>
        <taxon>Pleosporomycetidae</taxon>
        <taxon>Pleosporales</taxon>
        <taxon>Pleosporineae</taxon>
        <taxon>Pleosporaceae</taxon>
        <taxon>Decorospora</taxon>
    </lineage>
</organism>
<dbReference type="InterPro" id="IPR011431">
    <property type="entry name" value="Trafficking_Pga2"/>
</dbReference>
<evidence type="ECO:0000313" key="3">
    <source>
        <dbReference type="EMBL" id="KAF1836889.1"/>
    </source>
</evidence>
<accession>A0A6A5KM65</accession>
<evidence type="ECO:0000256" key="2">
    <source>
        <dbReference type="SAM" id="Phobius"/>
    </source>
</evidence>
<gene>
    <name evidence="3" type="ORF">BDW02DRAFT_587105</name>
</gene>
<evidence type="ECO:0008006" key="5">
    <source>
        <dbReference type="Google" id="ProtNLM"/>
    </source>
</evidence>
<feature type="compositionally biased region" description="Basic and acidic residues" evidence="1">
    <location>
        <begin position="78"/>
        <end position="96"/>
    </location>
</feature>
<dbReference type="Pfam" id="PF07543">
    <property type="entry name" value="PGA2"/>
    <property type="match status" value="1"/>
</dbReference>
<evidence type="ECO:0000256" key="1">
    <source>
        <dbReference type="SAM" id="MobiDB-lite"/>
    </source>
</evidence>
<dbReference type="PANTHER" id="PTHR28199:SF1">
    <property type="entry name" value="PROCESSING OF GAS1 AND ALP PROTEIN 2"/>
    <property type="match status" value="1"/>
</dbReference>
<dbReference type="OrthoDB" id="4227028at2759"/>
<dbReference type="PANTHER" id="PTHR28199">
    <property type="entry name" value="PROCESSING OF GAS1 AND ALP PROTEIN 2"/>
    <property type="match status" value="1"/>
</dbReference>
<keyword evidence="2" id="KW-0472">Membrane</keyword>
<dbReference type="Proteomes" id="UP000800040">
    <property type="component" value="Unassembled WGS sequence"/>
</dbReference>
<dbReference type="AlphaFoldDB" id="A0A6A5KM65"/>
<sequence>MDYILDNVVEWKNRLVNNSVKSFEGMTAQRWIRIVLIVCAYLLVRPYLLNAAAKKQRQQLDKEAVELGLGESGAPDANDFRGKGVRVKKGEAKKKD</sequence>
<dbReference type="GO" id="GO:0015031">
    <property type="term" value="P:protein transport"/>
    <property type="evidence" value="ECO:0007669"/>
    <property type="project" value="TreeGrafter"/>
</dbReference>
<proteinExistence type="predicted"/>
<keyword evidence="2" id="KW-1133">Transmembrane helix</keyword>
<feature type="transmembrane region" description="Helical" evidence="2">
    <location>
        <begin position="31"/>
        <end position="48"/>
    </location>
</feature>
<dbReference type="EMBL" id="ML975268">
    <property type="protein sequence ID" value="KAF1836889.1"/>
    <property type="molecule type" value="Genomic_DNA"/>
</dbReference>
<reference evidence="3" key="1">
    <citation type="submission" date="2020-01" db="EMBL/GenBank/DDBJ databases">
        <authorList>
            <consortium name="DOE Joint Genome Institute"/>
            <person name="Haridas S."/>
            <person name="Albert R."/>
            <person name="Binder M."/>
            <person name="Bloem J."/>
            <person name="Labutti K."/>
            <person name="Salamov A."/>
            <person name="Andreopoulos B."/>
            <person name="Baker S.E."/>
            <person name="Barry K."/>
            <person name="Bills G."/>
            <person name="Bluhm B.H."/>
            <person name="Cannon C."/>
            <person name="Castanera R."/>
            <person name="Culley D.E."/>
            <person name="Daum C."/>
            <person name="Ezra D."/>
            <person name="Gonzalez J.B."/>
            <person name="Henrissat B."/>
            <person name="Kuo A."/>
            <person name="Liang C."/>
            <person name="Lipzen A."/>
            <person name="Lutzoni F."/>
            <person name="Magnuson J."/>
            <person name="Mondo S."/>
            <person name="Nolan M."/>
            <person name="Ohm R."/>
            <person name="Pangilinan J."/>
            <person name="Park H.-J."/>
            <person name="Ramirez L."/>
            <person name="Alfaro M."/>
            <person name="Sun H."/>
            <person name="Tritt A."/>
            <person name="Yoshinaga Y."/>
            <person name="Zwiers L.-H."/>
            <person name="Turgeon B.G."/>
            <person name="Goodwin S.B."/>
            <person name="Spatafora J.W."/>
            <person name="Crous P.W."/>
            <person name="Grigoriev I.V."/>
        </authorList>
    </citation>
    <scope>NUCLEOTIDE SEQUENCE</scope>
    <source>
        <strain evidence="3">P77</strain>
    </source>
</reference>
<feature type="region of interest" description="Disordered" evidence="1">
    <location>
        <begin position="71"/>
        <end position="96"/>
    </location>
</feature>
<name>A0A6A5KM65_9PLEO</name>
<protein>
    <recommendedName>
        <fullName evidence="5">DUF1531-domain-containing protein</fullName>
    </recommendedName>
</protein>